<evidence type="ECO:0008006" key="5">
    <source>
        <dbReference type="Google" id="ProtNLM"/>
    </source>
</evidence>
<keyword evidence="2" id="KW-0732">Signal</keyword>
<evidence type="ECO:0000256" key="1">
    <source>
        <dbReference type="SAM" id="MobiDB-lite"/>
    </source>
</evidence>
<evidence type="ECO:0000313" key="3">
    <source>
        <dbReference type="EMBL" id="RMH91013.1"/>
    </source>
</evidence>
<evidence type="ECO:0000256" key="2">
    <source>
        <dbReference type="SAM" id="SignalP"/>
    </source>
</evidence>
<name>A0A3M2HT69_9GAMM</name>
<dbReference type="Proteomes" id="UP000275012">
    <property type="component" value="Unassembled WGS sequence"/>
</dbReference>
<comment type="caution">
    <text evidence="3">The sequence shown here is derived from an EMBL/GenBank/DDBJ whole genome shotgun (WGS) entry which is preliminary data.</text>
</comment>
<accession>A0A3M2HT69</accession>
<gene>
    <name evidence="3" type="ORF">EBB59_08690</name>
</gene>
<dbReference type="EMBL" id="RFLY01000011">
    <property type="protein sequence ID" value="RMH91013.1"/>
    <property type="molecule type" value="Genomic_DNA"/>
</dbReference>
<sequence>MPLRSLAVRLSLPALVCSIVACGDGNGPRAPGDHAPGPEDSASSGLPAPVAGGGSVTGMPDAAPHPVDIPATPAEPLSEARPDVDVPLDGEGVPVDAATPEAAHAETASAEPTPDDAIAVIRDYYAAINARDYDRAWRLWRGQGAASRMSAAQFAHGFADTRGVSVRIGPPGAIGVGAAQRYIEVPVTLAARHADGAQQRYIGSYTLQRTVADGASAEQRAWRIGSASIRQLE</sequence>
<dbReference type="AlphaFoldDB" id="A0A3M2HT69"/>
<keyword evidence="4" id="KW-1185">Reference proteome</keyword>
<feature type="signal peptide" evidence="2">
    <location>
        <begin position="1"/>
        <end position="23"/>
    </location>
</feature>
<feature type="region of interest" description="Disordered" evidence="1">
    <location>
        <begin position="28"/>
        <end position="95"/>
    </location>
</feature>
<dbReference type="InterPro" id="IPR032710">
    <property type="entry name" value="NTF2-like_dom_sf"/>
</dbReference>
<organism evidence="3 4">
    <name type="scientific">Solilutibacter pythonis</name>
    <dbReference type="NCBI Taxonomy" id="2483112"/>
    <lineage>
        <taxon>Bacteria</taxon>
        <taxon>Pseudomonadati</taxon>
        <taxon>Pseudomonadota</taxon>
        <taxon>Gammaproteobacteria</taxon>
        <taxon>Lysobacterales</taxon>
        <taxon>Lysobacteraceae</taxon>
        <taxon>Solilutibacter</taxon>
    </lineage>
</organism>
<reference evidence="3 4" key="1">
    <citation type="submission" date="2018-10" db="EMBL/GenBank/DDBJ databases">
        <title>Proposal of Lysobacter pythonis sp. nov. isolated from royal pythons (Python regius).</title>
        <authorList>
            <person name="Hans-Juergen B."/>
            <person name="Huptas C."/>
            <person name="Sandra B."/>
            <person name="Igor L."/>
            <person name="Joachim S."/>
            <person name="Siegfried S."/>
            <person name="Mareike W."/>
            <person name="Peter K."/>
        </authorList>
    </citation>
    <scope>NUCLEOTIDE SEQUENCE [LARGE SCALE GENOMIC DNA]</scope>
    <source>
        <strain evidence="3 4">4284/11</strain>
    </source>
</reference>
<dbReference type="SUPFAM" id="SSF54427">
    <property type="entry name" value="NTF2-like"/>
    <property type="match status" value="1"/>
</dbReference>
<feature type="chain" id="PRO_5018092498" description="Lipoprotein" evidence="2">
    <location>
        <begin position="24"/>
        <end position="233"/>
    </location>
</feature>
<dbReference type="OrthoDB" id="485556at2"/>
<protein>
    <recommendedName>
        <fullName evidence="5">Lipoprotein</fullName>
    </recommendedName>
</protein>
<evidence type="ECO:0000313" key="4">
    <source>
        <dbReference type="Proteomes" id="UP000275012"/>
    </source>
</evidence>
<proteinExistence type="predicted"/>
<dbReference type="PROSITE" id="PS51257">
    <property type="entry name" value="PROKAR_LIPOPROTEIN"/>
    <property type="match status" value="1"/>
</dbReference>
<dbReference type="RefSeq" id="WP_147455543.1">
    <property type="nucleotide sequence ID" value="NZ_RFLY01000011.1"/>
</dbReference>